<name>A0A8S5SJ90_9CAUD</name>
<evidence type="ECO:0000313" key="1">
    <source>
        <dbReference type="EMBL" id="DAF50727.1"/>
    </source>
</evidence>
<dbReference type="EMBL" id="BK032600">
    <property type="protein sequence ID" value="DAF50727.1"/>
    <property type="molecule type" value="Genomic_DNA"/>
</dbReference>
<organism evidence="1">
    <name type="scientific">Myoviridae sp. ct04y17</name>
    <dbReference type="NCBI Taxonomy" id="2827652"/>
    <lineage>
        <taxon>Viruses</taxon>
        <taxon>Duplodnaviria</taxon>
        <taxon>Heunggongvirae</taxon>
        <taxon>Uroviricota</taxon>
        <taxon>Caudoviricetes</taxon>
    </lineage>
</organism>
<accession>A0A8S5SJ90</accession>
<protein>
    <submittedName>
        <fullName evidence="1">Uncharacterized protein</fullName>
    </submittedName>
</protein>
<proteinExistence type="predicted"/>
<reference evidence="1" key="1">
    <citation type="journal article" date="2021" name="Proc. Natl. Acad. Sci. U.S.A.">
        <title>A Catalog of Tens of Thousands of Viruses from Human Metagenomes Reveals Hidden Associations with Chronic Diseases.</title>
        <authorList>
            <person name="Tisza M.J."/>
            <person name="Buck C.B."/>
        </authorList>
    </citation>
    <scope>NUCLEOTIDE SEQUENCE</scope>
    <source>
        <strain evidence="1">Ct04y17</strain>
    </source>
</reference>
<sequence length="39" mass="4846">MFLLYSVSIRACNRYHYRSSYITICAYRIFLRLIYTFRA</sequence>